<dbReference type="RefSeq" id="WP_143909989.1">
    <property type="nucleotide sequence ID" value="NZ_CP041765.1"/>
</dbReference>
<evidence type="ECO:0000313" key="3">
    <source>
        <dbReference type="EMBL" id="QDQ98584.1"/>
    </source>
</evidence>
<evidence type="ECO:0000259" key="2">
    <source>
        <dbReference type="Pfam" id="PF23636"/>
    </source>
</evidence>
<keyword evidence="1" id="KW-1133">Transmembrane helix</keyword>
<evidence type="ECO:0000313" key="4">
    <source>
        <dbReference type="Proteomes" id="UP000317344"/>
    </source>
</evidence>
<reference evidence="3 4" key="1">
    <citation type="submission" date="2019-07" db="EMBL/GenBank/DDBJ databases">
        <title>Tomitella cavernea sp. nov., an actinomycete isolated from soil.</title>
        <authorList>
            <person name="Cheng J."/>
        </authorList>
    </citation>
    <scope>NUCLEOTIDE SEQUENCE [LARGE SCALE GENOMIC DNA]</scope>
    <source>
        <strain evidence="3 4">HY188</strain>
    </source>
</reference>
<dbReference type="Pfam" id="PF23636">
    <property type="entry name" value="DUF7144"/>
    <property type="match status" value="1"/>
</dbReference>
<feature type="transmembrane region" description="Helical" evidence="1">
    <location>
        <begin position="97"/>
        <end position="115"/>
    </location>
</feature>
<proteinExistence type="predicted"/>
<sequence length="146" mass="15486">MTTAHTAEAGGGGVAQGGGVRQGFAAFGVIAAGIVLVANGTLQLLEGITAIAADDLIVVGQQYTYQWNTTGWGWVHVVIGALVIIGGFALMTGATWARILAVVLATVAIIANFLWLPYYPWWSLILIALYLYVIWAVANWTPRETP</sequence>
<dbReference type="AlphaFoldDB" id="A0A516X685"/>
<keyword evidence="1" id="KW-0812">Transmembrane</keyword>
<keyword evidence="4" id="KW-1185">Reference proteome</keyword>
<name>A0A516X685_9ACTN</name>
<dbReference type="KEGG" id="toy:FO059_16215"/>
<reference evidence="3 4" key="2">
    <citation type="submission" date="2019-07" db="EMBL/GenBank/DDBJ databases">
        <authorList>
            <person name="Huang Y."/>
        </authorList>
    </citation>
    <scope>NUCLEOTIDE SEQUENCE [LARGE SCALE GENOMIC DNA]</scope>
    <source>
        <strain evidence="3 4">HY188</strain>
    </source>
</reference>
<dbReference type="Proteomes" id="UP000317344">
    <property type="component" value="Chromosome"/>
</dbReference>
<dbReference type="InterPro" id="IPR055568">
    <property type="entry name" value="DUF7144"/>
</dbReference>
<feature type="domain" description="DUF7144" evidence="2">
    <location>
        <begin position="29"/>
        <end position="140"/>
    </location>
</feature>
<gene>
    <name evidence="3" type="ORF">FO059_16215</name>
</gene>
<dbReference type="OrthoDB" id="4482242at2"/>
<dbReference type="EMBL" id="CP041765">
    <property type="protein sequence ID" value="QDQ98584.1"/>
    <property type="molecule type" value="Genomic_DNA"/>
</dbReference>
<feature type="transmembrane region" description="Helical" evidence="1">
    <location>
        <begin position="121"/>
        <end position="140"/>
    </location>
</feature>
<protein>
    <recommendedName>
        <fullName evidence="2">DUF7144 domain-containing protein</fullName>
    </recommendedName>
</protein>
<keyword evidence="1" id="KW-0472">Membrane</keyword>
<feature type="transmembrane region" description="Helical" evidence="1">
    <location>
        <begin position="71"/>
        <end position="90"/>
    </location>
</feature>
<organism evidence="3 4">
    <name type="scientific">Tomitella fengzijianii</name>
    <dbReference type="NCBI Taxonomy" id="2597660"/>
    <lineage>
        <taxon>Bacteria</taxon>
        <taxon>Bacillati</taxon>
        <taxon>Actinomycetota</taxon>
        <taxon>Actinomycetes</taxon>
        <taxon>Mycobacteriales</taxon>
        <taxon>Tomitella</taxon>
    </lineage>
</organism>
<accession>A0A516X685</accession>
<evidence type="ECO:0000256" key="1">
    <source>
        <dbReference type="SAM" id="Phobius"/>
    </source>
</evidence>